<dbReference type="EMBL" id="CP003538">
    <property type="protein sequence ID" value="AGH98275.1"/>
    <property type="molecule type" value="Genomic_DNA"/>
</dbReference>
<organism evidence="2 3">
    <name type="scientific">Micavibrio aeruginosavorus EPB</name>
    <dbReference type="NCBI Taxonomy" id="349215"/>
    <lineage>
        <taxon>Bacteria</taxon>
        <taxon>Pseudomonadati</taxon>
        <taxon>Bdellovibrionota</taxon>
        <taxon>Bdellovibrionia</taxon>
        <taxon>Bdellovibrionales</taxon>
        <taxon>Pseudobdellovibrionaceae</taxon>
        <taxon>Micavibrio</taxon>
    </lineage>
</organism>
<dbReference type="OrthoDB" id="8478210at2"/>
<proteinExistence type="predicted"/>
<dbReference type="AlphaFoldDB" id="M4VIF5"/>
<dbReference type="HOGENOM" id="CLU_1068474_0_0_5"/>
<protein>
    <submittedName>
        <fullName evidence="2">Uncharacterized protein</fullName>
    </submittedName>
</protein>
<keyword evidence="1" id="KW-1133">Transmembrane helix</keyword>
<feature type="transmembrane region" description="Helical" evidence="1">
    <location>
        <begin position="94"/>
        <end position="120"/>
    </location>
</feature>
<keyword evidence="1" id="KW-0812">Transmembrane</keyword>
<accession>M4VIF5</accession>
<keyword evidence="1" id="KW-0472">Membrane</keyword>
<dbReference type="Proteomes" id="UP000011932">
    <property type="component" value="Chromosome"/>
</dbReference>
<feature type="transmembrane region" description="Helical" evidence="1">
    <location>
        <begin position="20"/>
        <end position="44"/>
    </location>
</feature>
<evidence type="ECO:0000256" key="1">
    <source>
        <dbReference type="SAM" id="Phobius"/>
    </source>
</evidence>
<feature type="transmembrane region" description="Helical" evidence="1">
    <location>
        <begin position="132"/>
        <end position="152"/>
    </location>
</feature>
<feature type="transmembrane region" description="Helical" evidence="1">
    <location>
        <begin position="229"/>
        <end position="249"/>
    </location>
</feature>
<reference evidence="2 3" key="1">
    <citation type="journal article" date="2013" name="ISME J.">
        <title>By their genes ye shall know them: genomic signatures of predatory bacteria.</title>
        <authorList>
            <person name="Pasternak Z."/>
            <person name="Pietrokovski S."/>
            <person name="Rotem O."/>
            <person name="Gophna U."/>
            <person name="Lurie-Weinberger M.N."/>
            <person name="Jurkevitch E."/>
        </authorList>
    </citation>
    <scope>NUCLEOTIDE SEQUENCE [LARGE SCALE GENOMIC DNA]</scope>
    <source>
        <strain evidence="2">EPB</strain>
    </source>
</reference>
<evidence type="ECO:0000313" key="2">
    <source>
        <dbReference type="EMBL" id="AGH98275.1"/>
    </source>
</evidence>
<dbReference type="STRING" id="349215.A11S_1466"/>
<name>M4VIF5_9BACT</name>
<evidence type="ECO:0000313" key="3">
    <source>
        <dbReference type="Proteomes" id="UP000011932"/>
    </source>
</evidence>
<dbReference type="KEGG" id="man:A11S_1466"/>
<dbReference type="PATRIC" id="fig|349215.9.peg.1416"/>
<dbReference type="RefSeq" id="WP_015467809.1">
    <property type="nucleotide sequence ID" value="NC_020812.1"/>
</dbReference>
<feature type="transmembrane region" description="Helical" evidence="1">
    <location>
        <begin position="51"/>
        <end position="74"/>
    </location>
</feature>
<gene>
    <name evidence="2" type="ORF">A11S_1466</name>
</gene>
<feature type="transmembrane region" description="Helical" evidence="1">
    <location>
        <begin position="158"/>
        <end position="180"/>
    </location>
</feature>
<sequence length="256" mass="27027">MLLSWPLIQYVLTAAVRDRIVLALLLVVAVGASLSLFLGSAALIEDQVFALVFSAGGLRFAAVAGLVLFVVFHMRRSFDSKDVDYLLSRPISRTGFLVSHAVAFSVLAVAVAAVVGGTLMAMVPAAVGAGHALWVFSLAVELIIVVNVALFFSMVLPGAAAGTLAVFGFYVLARIIGQLLGIANKAFLGDDLSILGILMNVISVVIPRLDLMAQTTWLVYGTENSSVGYGFVALQGLVFTGLVLVAGLVDLRRRQF</sequence>